<dbReference type="InterPro" id="IPR014885">
    <property type="entry name" value="VASP_tetra"/>
</dbReference>
<dbReference type="Ensembl" id="ENSCAFT00845047203.1">
    <property type="protein sequence ID" value="ENSCAFP00845037046.1"/>
    <property type="gene ID" value="ENSCAFG00845026786.1"/>
</dbReference>
<dbReference type="GeneTree" id="ENSGT00950000185110"/>
<protein>
    <recommendedName>
        <fullName evidence="2">VASP tetramerisation domain-containing protein</fullName>
    </recommendedName>
</protein>
<dbReference type="Gene3D" id="1.20.5.1160">
    <property type="entry name" value="Vasodilator-stimulated phosphoprotein"/>
    <property type="match status" value="1"/>
</dbReference>
<feature type="domain" description="VASP tetramerisation" evidence="2">
    <location>
        <begin position="43"/>
        <end position="69"/>
    </location>
</feature>
<dbReference type="SUPFAM" id="SSF118370">
    <property type="entry name" value="Vasodilator-stimulated phosphoprotein, VASP, tetramerisation domain"/>
    <property type="match status" value="1"/>
</dbReference>
<proteinExistence type="predicted"/>
<keyword evidence="4" id="KW-1185">Reference proteome</keyword>
<organism evidence="3 4">
    <name type="scientific">Canis lupus familiaris</name>
    <name type="common">Dog</name>
    <name type="synonym">Canis familiaris</name>
    <dbReference type="NCBI Taxonomy" id="9615"/>
    <lineage>
        <taxon>Eukaryota</taxon>
        <taxon>Metazoa</taxon>
        <taxon>Chordata</taxon>
        <taxon>Craniata</taxon>
        <taxon>Vertebrata</taxon>
        <taxon>Euteleostomi</taxon>
        <taxon>Mammalia</taxon>
        <taxon>Eutheria</taxon>
        <taxon>Laurasiatheria</taxon>
        <taxon>Carnivora</taxon>
        <taxon>Caniformia</taxon>
        <taxon>Canidae</taxon>
        <taxon>Canis</taxon>
    </lineage>
</organism>
<name>A0A8I3QC32_CANLF</name>
<evidence type="ECO:0000313" key="3">
    <source>
        <dbReference type="Ensembl" id="ENSCAFP00845037046.1"/>
    </source>
</evidence>
<reference evidence="3" key="2">
    <citation type="submission" date="2025-08" db="UniProtKB">
        <authorList>
            <consortium name="Ensembl"/>
        </authorList>
    </citation>
    <scope>IDENTIFICATION</scope>
    <source>
        <strain evidence="3">Boxer</strain>
    </source>
</reference>
<evidence type="ECO:0000313" key="4">
    <source>
        <dbReference type="Proteomes" id="UP000805418"/>
    </source>
</evidence>
<dbReference type="Proteomes" id="UP000805418">
    <property type="component" value="Unassembled WGS sequence"/>
</dbReference>
<evidence type="ECO:0000259" key="2">
    <source>
        <dbReference type="Pfam" id="PF08776"/>
    </source>
</evidence>
<evidence type="ECO:0000256" key="1">
    <source>
        <dbReference type="SAM" id="MobiDB-lite"/>
    </source>
</evidence>
<dbReference type="InterPro" id="IPR038023">
    <property type="entry name" value="VASP_sf"/>
</dbReference>
<dbReference type="AlphaFoldDB" id="A0A8I3QC32"/>
<accession>A0A8I3QC32</accession>
<sequence>MSSLLSRLHLWPGAHSQEPCSSSLILGGGRGSGGDGAWGALGLDQMEQEILEEEVRELHKVEEDIIDAIGRSSGDQHLGTAWPPRCRPATGTGGTSCQGLSL</sequence>
<reference evidence="3" key="3">
    <citation type="submission" date="2025-09" db="UniProtKB">
        <authorList>
            <consortium name="Ensembl"/>
        </authorList>
    </citation>
    <scope>IDENTIFICATION</scope>
    <source>
        <strain evidence="3">Boxer</strain>
    </source>
</reference>
<reference evidence="3" key="1">
    <citation type="submission" date="2020-03" db="EMBL/GenBank/DDBJ databases">
        <title>Long-read based genome assembly of a Labrador retriever dog.</title>
        <authorList>
            <person name="Eory L."/>
            <person name="Zhang W."/>
            <person name="Schoenebeck J."/>
        </authorList>
    </citation>
    <scope>NUCLEOTIDE SEQUENCE [LARGE SCALE GENOMIC DNA]</scope>
    <source>
        <strain evidence="3">Labrador retriever</strain>
    </source>
</reference>
<dbReference type="Pfam" id="PF08776">
    <property type="entry name" value="VASP_tetra"/>
    <property type="match status" value="1"/>
</dbReference>
<feature type="region of interest" description="Disordered" evidence="1">
    <location>
        <begin position="72"/>
        <end position="102"/>
    </location>
</feature>